<dbReference type="Pfam" id="PF20674">
    <property type="entry name" value="SpaA_3"/>
    <property type="match status" value="2"/>
</dbReference>
<feature type="domain" description="DUF5979" evidence="2">
    <location>
        <begin position="860"/>
        <end position="957"/>
    </location>
</feature>
<dbReference type="Pfam" id="PF19407">
    <property type="entry name" value="DUF5979"/>
    <property type="match status" value="3"/>
</dbReference>
<evidence type="ECO:0000259" key="1">
    <source>
        <dbReference type="Pfam" id="PF01345"/>
    </source>
</evidence>
<name>A0ABR6REG0_9BURK</name>
<evidence type="ECO:0000313" key="4">
    <source>
        <dbReference type="EMBL" id="MBB6577529.1"/>
    </source>
</evidence>
<feature type="domain" description="SpaA-like prealbumin fold" evidence="3">
    <location>
        <begin position="551"/>
        <end position="671"/>
    </location>
</feature>
<feature type="domain" description="DUF5979" evidence="2">
    <location>
        <begin position="965"/>
        <end position="1053"/>
    </location>
</feature>
<dbReference type="InterPro" id="IPR001434">
    <property type="entry name" value="OmcB-like_DUF11"/>
</dbReference>
<evidence type="ECO:0000259" key="3">
    <source>
        <dbReference type="Pfam" id="PF20674"/>
    </source>
</evidence>
<feature type="domain" description="DUF5979" evidence="2">
    <location>
        <begin position="758"/>
        <end position="832"/>
    </location>
</feature>
<dbReference type="NCBIfam" id="TIGR01451">
    <property type="entry name" value="B_ant_repeat"/>
    <property type="match status" value="1"/>
</dbReference>
<dbReference type="InterPro" id="IPR046022">
    <property type="entry name" value="DUF5979"/>
</dbReference>
<gene>
    <name evidence="4" type="ORF">HNP33_001585</name>
</gene>
<dbReference type="EMBL" id="JACHKZ010000007">
    <property type="protein sequence ID" value="MBB6577529.1"/>
    <property type="molecule type" value="Genomic_DNA"/>
</dbReference>
<evidence type="ECO:0000313" key="5">
    <source>
        <dbReference type="Proteomes" id="UP000562492"/>
    </source>
</evidence>
<dbReference type="PANTHER" id="PTHR34819">
    <property type="entry name" value="LARGE CYSTEINE-RICH PERIPLASMIC PROTEIN OMCB"/>
    <property type="match status" value="1"/>
</dbReference>
<keyword evidence="5" id="KW-1185">Reference proteome</keyword>
<dbReference type="InterPro" id="IPR051172">
    <property type="entry name" value="Chlamydia_OmcB"/>
</dbReference>
<dbReference type="Pfam" id="PF01345">
    <property type="entry name" value="DUF11"/>
    <property type="match status" value="2"/>
</dbReference>
<feature type="domain" description="DUF11" evidence="1">
    <location>
        <begin position="1076"/>
        <end position="1169"/>
    </location>
</feature>
<feature type="domain" description="SpaA-like prealbumin fold" evidence="3">
    <location>
        <begin position="1468"/>
        <end position="1545"/>
    </location>
</feature>
<evidence type="ECO:0000259" key="2">
    <source>
        <dbReference type="Pfam" id="PF19407"/>
    </source>
</evidence>
<reference evidence="4 5" key="1">
    <citation type="submission" date="2020-08" db="EMBL/GenBank/DDBJ databases">
        <title>Functional genomics of gut bacteria from endangered species of beetles.</title>
        <authorList>
            <person name="Carlos-Shanley C."/>
        </authorList>
    </citation>
    <scope>NUCLEOTIDE SEQUENCE [LARGE SCALE GENOMIC DNA]</scope>
    <source>
        <strain evidence="4 5">S00124</strain>
    </source>
</reference>
<comment type="caution">
    <text evidence="4">The sequence shown here is derived from an EMBL/GenBank/DDBJ whole genome shotgun (WGS) entry which is preliminary data.</text>
</comment>
<sequence>MMIIPDPYRSATPPQALSFPVSHFRKPPQVLNWRPWALGGVLAMAFAAAVPAQAQVQRIFVNPGFEEPVLPANCYQTMPSDNVPGWDTTHRAGAVSGTCNLPNLVATGGLIEVWSSSFLGVAARNGSNFVELNANEASRLYQKICLVQGETVNWRFSHRGRSSATVRDVAEVKIGATTSVAQVGTTSTGAMDTPIAYLGTVNTPVPAATNGWRDYSGTFTYAGATGGTNFGFESISSAGGAGSGNFLDNVQLALTPFVDFSKTSYSDLEGDSGSQRGTDLPTFRVNGVVPAGGMTVTVKITGGSAVRGVDYFTGTSSGTSDTFTVNVPAGSYDGASAASLIQLPIYIVGNAVAGASKTINFEIQSSSQYVRSSNDVCGQDASPAVYTIVDDDGPLNVKKTVTSAPVPVAGQPAQFDIGYTVVVTNDTASNRTYALTDTPGFDGDVTINSLQSLTCTRSGGGGTTCGGTPPSSVNGAGPWTLSSSHGLASGRTETYSMVVRFTVKPGKLGADICDGTTGKGLFNSVTATVTGMGAGTSSDAACQNTPTPVWVTLNKSLTGRIAATDQFQIRMSSGGIPAASATTSGAAVPASATTGTQVFQAGKTLQFFEALKANGTGADQLPSAYTSSISCTGSTATAPSGAGTVQGAQLQWPEFNPVAGDNIVCTITNAPITYNVTATANPVGGGVVNGGSANCTPSPVAGGVSSTCQVTSTTPGWSFTGWTGATCSQGQSTNSCTLTPTNADMAVVANFVPLPGTLTVSKTVSGGPSPLPALSFPFSVSCSGGAAPFNASGNVAAGGSAQVTGVPAGSTCSVTEGNKPAVPGYTWGMEQITNPAGAMAPGGSLVASIANALSANPGVLTVSKTVSGGPSPLPALSFPFSVSCTGGTAPAGGFSASGSVSAGGSTSVSNIPVGSTCTVTEGAKPPVTHYTWGAEQVTNPAAPMAAGGTLAASIANSLTRDQVSVTINKTVTGASAAGAPGSYGFSLVCDTGTYTGAVSIAANGVSGSATVQVPQGALCSALNETSKAAPPADHTWAAESTTTPAGAIAAGATGSIVNPLKTNAKVTLQKTGPRIALTGEQFNYTLTLTNTGELPTAGALMVQDLLPEGMEFVAAQGDICTGAASDKQTLLTCTVPGPLTEAGGSMPSTTFTVTVKAPATAGALINYAATHPGGSGNPPSPPGAACDVATTSCANWATEVNTPAALTVEKSAPAISAAGGLNQYTASYQLTVRNTGGSEGSYTLSDTPGFAGSATLTSINAQSAGGGVLGGAFPINNPANGAAQQIGASSLPIAAGTTHTYTVTIDYTMVGGSALACSGSAGNGAFNTASITGTTAASANACGDLTGQATAGITLKKAWNNGKSGDAVTLAISGSGVTGAVGGSSAVSGAVVDATATAIVGSTVAIAESWTAGNSANYDVAYSCDNGIGAATSFTMPNAAVTCTVTNTRKSAQLKLAKQWINGTSGDTVNITATYNGTTASIISTAGNADKTDIGTNAATVYAGDVLTLPEEVFSNPDNAAKYTKTVSCSAGSLAGKDLTVPAGAPELLCTYKNSGLPQVSAIKAAEPAALIKGASGQKYVITMTVAGAPTTDVITIADALPSGIKLAGAPTVEAGTGTSVPKLEACGAAGDTSLGADCVLSGTTGVTLNLGTYIITIPIDTSDATVGATAGNNTAHLSGGGDRACKLDGNPLACNPSTENVPVNTPAALLVAKTNGVNQLTAGTQTTYTVTITNTGGTAASGVEWRDVVGSGLLDIASIAPVAASAGSDLGTCTGLACTGITVAANGGSVSYTVTGTVGAAAPGARAVNTANVVGGGCVAGAGTDPSTPASCTATDSDPIEPVPPVVVDPPFITKAAAQGSDGHVKWSIVLDNPNPAAMVVQMRDPMPEGMTFVSGSVSCAANGASTVVAPPAGCYYDQANNRLVVDATLAPDNGTATGANRVEVVFEAQFVATPAPVTNTAQACWDTQNDSAGIHACTASLSAAATYTPGPKPPAVPAPVPVDSRTMLLLLAVLLMLAAGWQSRSGRR</sequence>
<proteinExistence type="predicted"/>
<dbReference type="Proteomes" id="UP000562492">
    <property type="component" value="Unassembled WGS sequence"/>
</dbReference>
<protein>
    <submittedName>
        <fullName evidence="4">Repeat protein (TIGR01451 family)</fullName>
    </submittedName>
</protein>
<dbReference type="InterPro" id="IPR048834">
    <property type="entry name" value="SpaA_pre-album"/>
</dbReference>
<feature type="domain" description="DUF11" evidence="1">
    <location>
        <begin position="1710"/>
        <end position="1815"/>
    </location>
</feature>
<dbReference type="PANTHER" id="PTHR34819:SF3">
    <property type="entry name" value="CELL SURFACE PROTEIN"/>
    <property type="match status" value="1"/>
</dbReference>
<accession>A0ABR6REG0</accession>
<dbReference type="InterPro" id="IPR047589">
    <property type="entry name" value="DUF11_rpt"/>
</dbReference>
<organism evidence="4 5">
    <name type="scientific">Comamonas odontotermitis</name>
    <dbReference type="NCBI Taxonomy" id="379895"/>
    <lineage>
        <taxon>Bacteria</taxon>
        <taxon>Pseudomonadati</taxon>
        <taxon>Pseudomonadota</taxon>
        <taxon>Betaproteobacteria</taxon>
        <taxon>Burkholderiales</taxon>
        <taxon>Comamonadaceae</taxon>
        <taxon>Comamonas</taxon>
    </lineage>
</organism>